<proteinExistence type="predicted"/>
<dbReference type="Proteomes" id="UP001526337">
    <property type="component" value="Unassembled WGS sequence"/>
</dbReference>
<dbReference type="RefSeq" id="WP_265176077.1">
    <property type="nucleotide sequence ID" value="NZ_JABJWD010000047.1"/>
</dbReference>
<protein>
    <submittedName>
        <fullName evidence="1">Uncharacterized protein</fullName>
    </submittedName>
</protein>
<evidence type="ECO:0000313" key="2">
    <source>
        <dbReference type="Proteomes" id="UP001526337"/>
    </source>
</evidence>
<reference evidence="1 2" key="1">
    <citation type="submission" date="2022-07" db="EMBL/GenBank/DDBJ databases">
        <title>Genome stability of Gluconacetobacter entanii AV429.</title>
        <authorList>
            <person name="Trcek J."/>
            <person name="Cepec E."/>
        </authorList>
    </citation>
    <scope>NUCLEOTIDE SEQUENCE [LARGE SCALE GENOMIC DNA]</scope>
    <source>
        <strain evidence="1 2">AV429_2022</strain>
    </source>
</reference>
<name>A0ABT3K5P5_9PROT</name>
<dbReference type="EMBL" id="JANGSQ010000102">
    <property type="protein sequence ID" value="MCW4590709.1"/>
    <property type="molecule type" value="Genomic_DNA"/>
</dbReference>
<gene>
    <name evidence="1" type="ORF">NO263_08960</name>
</gene>
<keyword evidence="2" id="KW-1185">Reference proteome</keyword>
<evidence type="ECO:0000313" key="1">
    <source>
        <dbReference type="EMBL" id="MCW4590709.1"/>
    </source>
</evidence>
<comment type="caution">
    <text evidence="1">The sequence shown here is derived from an EMBL/GenBank/DDBJ whole genome shotgun (WGS) entry which is preliminary data.</text>
</comment>
<accession>A0ABT3K5P5</accession>
<sequence length="43" mass="4783">MTTGGRAFRAACFHVRRMAVDPVACRLCRFVAGDAPQCHARLY</sequence>
<organism evidence="1 2">
    <name type="scientific">Gluconacetobacter entanii</name>
    <dbReference type="NCBI Taxonomy" id="108528"/>
    <lineage>
        <taxon>Bacteria</taxon>
        <taxon>Pseudomonadati</taxon>
        <taxon>Pseudomonadota</taxon>
        <taxon>Alphaproteobacteria</taxon>
        <taxon>Acetobacterales</taxon>
        <taxon>Acetobacteraceae</taxon>
        <taxon>Gluconacetobacter</taxon>
    </lineage>
</organism>